<evidence type="ECO:0000259" key="1">
    <source>
        <dbReference type="Pfam" id="PF11738"/>
    </source>
</evidence>
<dbReference type="RefSeq" id="WP_042231290.1">
    <property type="nucleotide sequence ID" value="NZ_CP026520.1"/>
</dbReference>
<accession>A0A410WPB4</accession>
<evidence type="ECO:0000313" key="2">
    <source>
        <dbReference type="EMBL" id="MCY9598707.1"/>
    </source>
</evidence>
<dbReference type="EMBL" id="CP026520">
    <property type="protein sequence ID" value="QAV16249.1"/>
    <property type="molecule type" value="Genomic_DNA"/>
</dbReference>
<evidence type="ECO:0000313" key="5">
    <source>
        <dbReference type="Proteomes" id="UP001527202"/>
    </source>
</evidence>
<name>A0A410WPB4_9BACL</name>
<protein>
    <submittedName>
        <fullName evidence="2">DUF3298 and DUF4163 domain-containing protein</fullName>
    </submittedName>
    <submittedName>
        <fullName evidence="3">DUF3298 domain-containing protein</fullName>
    </submittedName>
</protein>
<dbReference type="OrthoDB" id="5637at2"/>
<reference evidence="2 5" key="2">
    <citation type="submission" date="2022-05" db="EMBL/GenBank/DDBJ databases">
        <title>Genome Sequencing of Bee-Associated Microbes.</title>
        <authorList>
            <person name="Dunlap C."/>
        </authorList>
    </citation>
    <scope>NUCLEOTIDE SEQUENCE [LARGE SCALE GENOMIC DNA]</scope>
    <source>
        <strain evidence="2 5">NRRL B-23120</strain>
    </source>
</reference>
<gene>
    <name evidence="2" type="ORF">M5X16_23410</name>
    <name evidence="3" type="ORF">PC41400_00450</name>
</gene>
<dbReference type="EMBL" id="JAMDMJ010000034">
    <property type="protein sequence ID" value="MCY9598707.1"/>
    <property type="molecule type" value="Genomic_DNA"/>
</dbReference>
<evidence type="ECO:0000313" key="4">
    <source>
        <dbReference type="Proteomes" id="UP000288943"/>
    </source>
</evidence>
<dbReference type="Proteomes" id="UP001527202">
    <property type="component" value="Unassembled WGS sequence"/>
</dbReference>
<dbReference type="AlphaFoldDB" id="A0A410WPB4"/>
<keyword evidence="5" id="KW-1185">Reference proteome</keyword>
<proteinExistence type="predicted"/>
<dbReference type="InterPro" id="IPR037126">
    <property type="entry name" value="PdaC/RsiV-like_sf"/>
</dbReference>
<sequence length="209" mass="23108">MASLFQLPVQVETETVTSPGVTIYTPKLSGLRSPAVQKKLNAAFSGLTALLFNEQKKYQTGTLQEMTGHYEVKTNERGLLSLIATNYAYSAPMAHGYTVAESLTCDVNSGDFFTLSQLFKPGSGYVELLSQHVKVQLQRRKLPLLNPPFKSVWPDQNFYLADKALVLYFDLLDITPYYVGFPMFPISVYDLLPIAAEGGPLDILAVDVS</sequence>
<feature type="domain" description="DUF3298" evidence="1">
    <location>
        <begin position="117"/>
        <end position="187"/>
    </location>
</feature>
<dbReference type="KEGG" id="pchi:PC41400_00450"/>
<dbReference type="GeneID" id="95373284"/>
<dbReference type="InterPro" id="IPR021729">
    <property type="entry name" value="DUF3298"/>
</dbReference>
<dbReference type="Proteomes" id="UP000288943">
    <property type="component" value="Chromosome"/>
</dbReference>
<dbReference type="Gene3D" id="3.30.565.40">
    <property type="entry name" value="Fervidobacterium nodosum Rt17-B1 like"/>
    <property type="match status" value="1"/>
</dbReference>
<reference evidence="3 4" key="1">
    <citation type="submission" date="2018-01" db="EMBL/GenBank/DDBJ databases">
        <title>The whole genome sequencing and assembly of Paenibacillus chitinolyticus KCCM 41400 strain.</title>
        <authorList>
            <person name="Kim J.-Y."/>
            <person name="Park M.-K."/>
            <person name="Lee Y.-J."/>
            <person name="Yi H."/>
            <person name="Bahn Y.-S."/>
            <person name="Kim J.F."/>
            <person name="Lee D.-W."/>
        </authorList>
    </citation>
    <scope>NUCLEOTIDE SEQUENCE [LARGE SCALE GENOMIC DNA]</scope>
    <source>
        <strain evidence="3 4">KCCM 41400</strain>
    </source>
</reference>
<evidence type="ECO:0000313" key="3">
    <source>
        <dbReference type="EMBL" id="QAV16249.1"/>
    </source>
</evidence>
<organism evidence="3 4">
    <name type="scientific">Paenibacillus chitinolyticus</name>
    <dbReference type="NCBI Taxonomy" id="79263"/>
    <lineage>
        <taxon>Bacteria</taxon>
        <taxon>Bacillati</taxon>
        <taxon>Bacillota</taxon>
        <taxon>Bacilli</taxon>
        <taxon>Bacillales</taxon>
        <taxon>Paenibacillaceae</taxon>
        <taxon>Paenibacillus</taxon>
    </lineage>
</organism>
<dbReference type="Gene3D" id="3.90.640.20">
    <property type="entry name" value="Heat-shock cognate protein, ATPase"/>
    <property type="match status" value="1"/>
</dbReference>
<dbReference type="Pfam" id="PF11738">
    <property type="entry name" value="DUF3298"/>
    <property type="match status" value="1"/>
</dbReference>